<accession>A0ABS5MXG8</accession>
<organism evidence="2 3">
    <name type="scientific">Pseudomonas rustica</name>
    <dbReference type="NCBI Taxonomy" id="2827099"/>
    <lineage>
        <taxon>Bacteria</taxon>
        <taxon>Pseudomonadati</taxon>
        <taxon>Pseudomonadota</taxon>
        <taxon>Gammaproteobacteria</taxon>
        <taxon>Pseudomonadales</taxon>
        <taxon>Pseudomonadaceae</taxon>
        <taxon>Pseudomonas</taxon>
    </lineage>
</organism>
<gene>
    <name evidence="2" type="ORF">KFS80_12140</name>
</gene>
<sequence length="1466" mass="163140">MSKKLSSANNLASLNSGQSVHHDFISNAIPDWLVQSGSKRVGELKQSPKVIPSWLEEASSVELLALNLASVSRSNAQAAVDRMFERLQDVYAFAQPLLVKALKDQYGVSVDVRETFVRLYSPAHLSPWVMNVAGGMSVRTVSLLDAALHNFSANEVFQSGSGFISKPDEQGLFEVKVLNALTVEQFKELCRTLDIGQRYKVYLQDYLRPADALPRHFLRSQVIESQKHTFKMAAHLALMKKDISAEVYLHALHLFGDKRGLKLDGLPVRYFHLTMLDVRLTGIVLMMPDPEAPVAGVRRVIAYVPHDPQHPLKEYPSSQAFFAELTRQLRGDTDAAPSTPNRYQVFFTQFVEHEQRGRFFAQLHAQLFPIQYHGPSPRPDQPSWRETPAPNPHLRFGAIAFGDQTGERFNADLWGYLFQQQVNKMLNDGRTLAVSTADADSAERWAWVEDFEQMFFEILNVALLVVTPFVPFLGEMMLSYMVYQLLGDVVEGVIDLAAGDYVQAVEHLLGATESIIEAGLFAVGGSFAREVIRPKLSAFLENAAPVTLADGSQRLWGQNLEPYLQHNLQLAAEARPQADGLHLHQGKSILRLDARHFEIRKDRQSGQHRIQHPGRPHAYQPVVNSNGAGAFVIEGEKPFNWDVDTLMRRLGSSVEGLTDDFAAIRTVSQVEPGALRRMYADHERAIPLLSDTVTRFRIDRDIKTFIEQLSSASPDQYLNADPVWQFQLLDGVWPGEPVELIGARGERLGYLGAVNARPLRLSLERLMDGDWLKTLVTQLDDAQIRALLGDSSSAPVSSPEVSTRRLRVELARLARRRQSRLFEQRYNREAGNISAPARVIQDQLQPLPGPVAQALASLATPAELEALAQAKIPERLLNLGRWAQQDVRISRAYEGLFLESVESAESDTLVLHSLANLPGWNPDVSIEVSLYRYGGRQLERIGSATASIQRTIVVDEHGRFQAHDASGQALHPSSDFYTAILQALPDGERNRLGIHIGEMSKLKSALREHLLKPHRLLKVLNDLPVLPVQTFDPSFMRLRGGGVTDAAEVPVLQGIAETFSDFVAAAFHPSVAEFEQYNYLRGLQLMNETLPLECWNSLVEAFISANAQGYEANQRVVRSIEVLPDLQKLMSADAFQHLIGRLFTADGLEPLTKSECNLGSIARNLQQTGRDQDYQALRQAVLENPDHQVEPWEELREYHELLSSGAEPDSTPSEVTAQVMANLQSAQRAIFRAKELLPLSGNQLPSIWEKGGSAIAKIKGLRQLDLQSGDFTARWTSAETARKAIAIKGGNCSENSKVTFSILASQPRASRIHIVKATAFDHQYVVIGDDLSNLAELVVADSWPEFPVAHTADKGYFRFELPALETLEPGPAVADYAFIESVPPGPAALPQVSQENTIRQIKINKLHQRGAYAQFTSVAELGARYHTPDEVPVSFELLPTTVIEKRIEAYRDYQKAFEKPGAAGTE</sequence>
<evidence type="ECO:0000313" key="2">
    <source>
        <dbReference type="EMBL" id="MBS4079033.1"/>
    </source>
</evidence>
<dbReference type="RefSeq" id="WP_212544924.1">
    <property type="nucleotide sequence ID" value="NZ_JAGYHF010000005.1"/>
</dbReference>
<dbReference type="EMBL" id="JAGYHF010000005">
    <property type="protein sequence ID" value="MBS4079033.1"/>
    <property type="molecule type" value="Genomic_DNA"/>
</dbReference>
<feature type="domain" description="Dermonecrotic toxin N-terminal" evidence="1">
    <location>
        <begin position="85"/>
        <end position="332"/>
    </location>
</feature>
<evidence type="ECO:0000313" key="3">
    <source>
        <dbReference type="Proteomes" id="UP000676035"/>
    </source>
</evidence>
<keyword evidence="3" id="KW-1185">Reference proteome</keyword>
<dbReference type="Proteomes" id="UP000676035">
    <property type="component" value="Unassembled WGS sequence"/>
</dbReference>
<protein>
    <recommendedName>
        <fullName evidence="1">Dermonecrotic toxin N-terminal domain-containing protein</fullName>
    </recommendedName>
</protein>
<name>A0ABS5MXG8_9PSED</name>
<dbReference type="InterPro" id="IPR046673">
    <property type="entry name" value="ToxA_N"/>
</dbReference>
<reference evidence="2 3" key="1">
    <citation type="submission" date="2021-04" db="EMBL/GenBank/DDBJ databases">
        <title>Pseudomonas rustica sp. nov. isolated from raw milk.</title>
        <authorList>
            <person name="Fiedler G."/>
            <person name="Gieschler S."/>
            <person name="Kabisch J."/>
            <person name="Grimmler C."/>
            <person name="Brinks E."/>
            <person name="Wagner N."/>
            <person name="Hetzer B."/>
            <person name="Franz C.M.A.P."/>
            <person name="Boehnlein C."/>
        </authorList>
    </citation>
    <scope>NUCLEOTIDE SEQUENCE [LARGE SCALE GENOMIC DNA]</scope>
    <source>
        <strain evidence="2 3">MBT-4</strain>
    </source>
</reference>
<proteinExistence type="predicted"/>
<dbReference type="Pfam" id="PF20178">
    <property type="entry name" value="ToxA_N"/>
    <property type="match status" value="1"/>
</dbReference>
<evidence type="ECO:0000259" key="1">
    <source>
        <dbReference type="Pfam" id="PF20178"/>
    </source>
</evidence>
<comment type="caution">
    <text evidence="2">The sequence shown here is derived from an EMBL/GenBank/DDBJ whole genome shotgun (WGS) entry which is preliminary data.</text>
</comment>